<sequence>EMGMYGALMAVLSNIENKYYNEKILSKIDFLKEFTSITKKEIDNARKLIRPNPCEPIIRKDKERKPVLDALVKMFETHENLPEKELKAWVDSIKI</sequence>
<comment type="caution">
    <text evidence="1">The sequence shown here is derived from an EMBL/GenBank/DDBJ whole genome shotgun (WGS) entry which is preliminary data.</text>
</comment>
<gene>
    <name evidence="1" type="ORF">B1B_02636</name>
</gene>
<dbReference type="EMBL" id="AUZY01001579">
    <property type="protein sequence ID" value="EQD74496.1"/>
    <property type="molecule type" value="Genomic_DNA"/>
</dbReference>
<proteinExistence type="predicted"/>
<reference evidence="1" key="2">
    <citation type="journal article" date="2014" name="ISME J.">
        <title>Microbial stratification in low pH oxic and suboxic macroscopic growths along an acid mine drainage.</title>
        <authorList>
            <person name="Mendez-Garcia C."/>
            <person name="Mesa V."/>
            <person name="Sprenger R.R."/>
            <person name="Richter M."/>
            <person name="Diez M.S."/>
            <person name="Solano J."/>
            <person name="Bargiela R."/>
            <person name="Golyshina O.V."/>
            <person name="Manteca A."/>
            <person name="Ramos J.L."/>
            <person name="Gallego J.R."/>
            <person name="Llorente I."/>
            <person name="Martins Dos Santos V.A."/>
            <person name="Jensen O.N."/>
            <person name="Pelaez A.I."/>
            <person name="Sanchez J."/>
            <person name="Ferrer M."/>
        </authorList>
    </citation>
    <scope>NUCLEOTIDE SEQUENCE</scope>
</reference>
<dbReference type="AlphaFoldDB" id="T1BNT0"/>
<organism evidence="1">
    <name type="scientific">mine drainage metagenome</name>
    <dbReference type="NCBI Taxonomy" id="410659"/>
    <lineage>
        <taxon>unclassified sequences</taxon>
        <taxon>metagenomes</taxon>
        <taxon>ecological metagenomes</taxon>
    </lineage>
</organism>
<protein>
    <submittedName>
        <fullName evidence="1">Uncharacterized protein</fullName>
    </submittedName>
</protein>
<accession>T1BNT0</accession>
<evidence type="ECO:0000313" key="1">
    <source>
        <dbReference type="EMBL" id="EQD74496.1"/>
    </source>
</evidence>
<reference evidence="1" key="1">
    <citation type="submission" date="2013-08" db="EMBL/GenBank/DDBJ databases">
        <authorList>
            <person name="Mendez C."/>
            <person name="Richter M."/>
            <person name="Ferrer M."/>
            <person name="Sanchez J."/>
        </authorList>
    </citation>
    <scope>NUCLEOTIDE SEQUENCE</scope>
</reference>
<name>T1BNT0_9ZZZZ</name>
<feature type="non-terminal residue" evidence="1">
    <location>
        <position position="1"/>
    </location>
</feature>